<evidence type="ECO:0000256" key="1">
    <source>
        <dbReference type="ARBA" id="ARBA00004141"/>
    </source>
</evidence>
<proteinExistence type="inferred from homology"/>
<dbReference type="PANTHER" id="PTHR38459">
    <property type="entry name" value="PROPHAGE BACTOPRENOL-LINKED GLUCOSE TRANSLOCASE HOMOLOG"/>
    <property type="match status" value="1"/>
</dbReference>
<evidence type="ECO:0000313" key="8">
    <source>
        <dbReference type="EMBL" id="MCF3948822.1"/>
    </source>
</evidence>
<feature type="domain" description="GtrA/DPMS transmembrane" evidence="7">
    <location>
        <begin position="82"/>
        <end position="199"/>
    </location>
</feature>
<gene>
    <name evidence="8" type="ORF">L2A60_19420</name>
</gene>
<evidence type="ECO:0000256" key="2">
    <source>
        <dbReference type="ARBA" id="ARBA00009399"/>
    </source>
</evidence>
<comment type="caution">
    <text evidence="8">The sequence shown here is derived from an EMBL/GenBank/DDBJ whole genome shotgun (WGS) entry which is preliminary data.</text>
</comment>
<feature type="non-terminal residue" evidence="8">
    <location>
        <position position="1"/>
    </location>
</feature>
<feature type="transmembrane region" description="Helical" evidence="6">
    <location>
        <begin position="80"/>
        <end position="101"/>
    </location>
</feature>
<keyword evidence="5 6" id="KW-0472">Membrane</keyword>
<organism evidence="8 9">
    <name type="scientific">Acidiphilium iwatense</name>
    <dbReference type="NCBI Taxonomy" id="768198"/>
    <lineage>
        <taxon>Bacteria</taxon>
        <taxon>Pseudomonadati</taxon>
        <taxon>Pseudomonadota</taxon>
        <taxon>Alphaproteobacteria</taxon>
        <taxon>Acetobacterales</taxon>
        <taxon>Acidocellaceae</taxon>
        <taxon>Acidiphilium</taxon>
    </lineage>
</organism>
<comment type="similarity">
    <text evidence="2">Belongs to the GtrA family.</text>
</comment>
<evidence type="ECO:0000256" key="5">
    <source>
        <dbReference type="ARBA" id="ARBA00023136"/>
    </source>
</evidence>
<dbReference type="PANTHER" id="PTHR38459:SF1">
    <property type="entry name" value="PROPHAGE BACTOPRENOL-LINKED GLUCOSE TRANSLOCASE HOMOLOG"/>
    <property type="match status" value="1"/>
</dbReference>
<reference evidence="8 9" key="1">
    <citation type="submission" date="2022-01" db="EMBL/GenBank/DDBJ databases">
        <authorList>
            <person name="Won M."/>
            <person name="Kim S.-J."/>
            <person name="Kwon S.-W."/>
        </authorList>
    </citation>
    <scope>NUCLEOTIDE SEQUENCE [LARGE SCALE GENOMIC DNA]</scope>
    <source>
        <strain evidence="8 9">KCTC 23505</strain>
    </source>
</reference>
<feature type="transmembrane region" description="Helical" evidence="6">
    <location>
        <begin position="107"/>
        <end position="125"/>
    </location>
</feature>
<keyword evidence="3 6" id="KW-0812">Transmembrane</keyword>
<accession>A0ABS9E5C4</accession>
<sequence length="200" mass="21961">GPPYVARMMVASAGFGQGKRAIMPPRQRINFYEYAVSLGIGRLHQRNVLVTLPPMPILPSPIELVTARLPQRHRAAGGEFLRFGLVGAFGFSLDVAVVYALNPWIGLYAAGMVAYFVAASANWALNRVWTFRGRAHRAAHTQWMRFLAVNLFGFMLNRGAYSALIAAFVLPRHYPVLAVAAGAATGFLVNFLLSRRVVFG</sequence>
<dbReference type="Pfam" id="PF04138">
    <property type="entry name" value="GtrA_DPMS_TM"/>
    <property type="match status" value="1"/>
</dbReference>
<feature type="transmembrane region" description="Helical" evidence="6">
    <location>
        <begin position="176"/>
        <end position="193"/>
    </location>
</feature>
<evidence type="ECO:0000256" key="6">
    <source>
        <dbReference type="SAM" id="Phobius"/>
    </source>
</evidence>
<evidence type="ECO:0000259" key="7">
    <source>
        <dbReference type="Pfam" id="PF04138"/>
    </source>
</evidence>
<comment type="subcellular location">
    <subcellularLocation>
        <location evidence="1">Membrane</location>
        <topology evidence="1">Multi-pass membrane protein</topology>
    </subcellularLocation>
</comment>
<evidence type="ECO:0000256" key="3">
    <source>
        <dbReference type="ARBA" id="ARBA00022692"/>
    </source>
</evidence>
<dbReference type="InterPro" id="IPR007267">
    <property type="entry name" value="GtrA_DPMS_TM"/>
</dbReference>
<dbReference type="Proteomes" id="UP001521209">
    <property type="component" value="Unassembled WGS sequence"/>
</dbReference>
<name>A0ABS9E5C4_9PROT</name>
<keyword evidence="4 6" id="KW-1133">Transmembrane helix</keyword>
<dbReference type="EMBL" id="JAKGBZ010000087">
    <property type="protein sequence ID" value="MCF3948822.1"/>
    <property type="molecule type" value="Genomic_DNA"/>
</dbReference>
<feature type="transmembrane region" description="Helical" evidence="6">
    <location>
        <begin position="146"/>
        <end position="170"/>
    </location>
</feature>
<keyword evidence="9" id="KW-1185">Reference proteome</keyword>
<evidence type="ECO:0000313" key="9">
    <source>
        <dbReference type="Proteomes" id="UP001521209"/>
    </source>
</evidence>
<dbReference type="InterPro" id="IPR051401">
    <property type="entry name" value="GtrA_CellWall_Glycosyl"/>
</dbReference>
<evidence type="ECO:0000256" key="4">
    <source>
        <dbReference type="ARBA" id="ARBA00022989"/>
    </source>
</evidence>
<protein>
    <submittedName>
        <fullName evidence="8">GtrA family protein</fullName>
    </submittedName>
</protein>